<dbReference type="InterPro" id="IPR024311">
    <property type="entry name" value="Lipocalin-like"/>
</dbReference>
<keyword evidence="4" id="KW-0449">Lipoprotein</keyword>
<evidence type="ECO:0000256" key="1">
    <source>
        <dbReference type="ARBA" id="ARBA00022729"/>
    </source>
</evidence>
<dbReference type="AlphaFoldDB" id="A0A9D2BHP5"/>
<keyword evidence="1" id="KW-0732">Signal</keyword>
<evidence type="ECO:0000256" key="2">
    <source>
        <dbReference type="ARBA" id="ARBA00023136"/>
    </source>
</evidence>
<keyword evidence="2" id="KW-0472">Membrane</keyword>
<evidence type="ECO:0000313" key="7">
    <source>
        <dbReference type="EMBL" id="HIX75897.1"/>
    </source>
</evidence>
<keyword evidence="3" id="KW-0564">Palmitate</keyword>
<feature type="domain" description="C-type lysozyme inhibitor" evidence="5">
    <location>
        <begin position="246"/>
        <end position="306"/>
    </location>
</feature>
<dbReference type="PROSITE" id="PS51257">
    <property type="entry name" value="PROKAR_LIPOPROTEIN"/>
    <property type="match status" value="1"/>
</dbReference>
<feature type="domain" description="Lipocalin-like" evidence="6">
    <location>
        <begin position="27"/>
        <end position="122"/>
    </location>
</feature>
<dbReference type="InterPro" id="IPR018660">
    <property type="entry name" value="MliC"/>
</dbReference>
<dbReference type="Pfam" id="PF09864">
    <property type="entry name" value="MliC"/>
    <property type="match status" value="1"/>
</dbReference>
<accession>A0A9D2BHP5</accession>
<organism evidence="7 8">
    <name type="scientific">Candidatus Parabacteroides intestinipullorum</name>
    <dbReference type="NCBI Taxonomy" id="2838723"/>
    <lineage>
        <taxon>Bacteria</taxon>
        <taxon>Pseudomonadati</taxon>
        <taxon>Bacteroidota</taxon>
        <taxon>Bacteroidia</taxon>
        <taxon>Bacteroidales</taxon>
        <taxon>Tannerellaceae</taxon>
        <taxon>Parabacteroides</taxon>
    </lineage>
</organism>
<name>A0A9D2BHP5_9BACT</name>
<dbReference type="SUPFAM" id="SSF141488">
    <property type="entry name" value="YdhA-like"/>
    <property type="match status" value="1"/>
</dbReference>
<evidence type="ECO:0000259" key="5">
    <source>
        <dbReference type="Pfam" id="PF09864"/>
    </source>
</evidence>
<evidence type="ECO:0000259" key="6">
    <source>
        <dbReference type="Pfam" id="PF12702"/>
    </source>
</evidence>
<proteinExistence type="predicted"/>
<gene>
    <name evidence="7" type="ORF">H9977_12820</name>
</gene>
<reference evidence="7" key="1">
    <citation type="journal article" date="2021" name="PeerJ">
        <title>Extensive microbial diversity within the chicken gut microbiome revealed by metagenomics and culture.</title>
        <authorList>
            <person name="Gilroy R."/>
            <person name="Ravi A."/>
            <person name="Getino M."/>
            <person name="Pursley I."/>
            <person name="Horton D.L."/>
            <person name="Alikhan N.F."/>
            <person name="Baker D."/>
            <person name="Gharbi K."/>
            <person name="Hall N."/>
            <person name="Watson M."/>
            <person name="Adriaenssens E.M."/>
            <person name="Foster-Nyarko E."/>
            <person name="Jarju S."/>
            <person name="Secka A."/>
            <person name="Antonio M."/>
            <person name="Oren A."/>
            <person name="Chaudhuri R.R."/>
            <person name="La Ragione R."/>
            <person name="Hildebrand F."/>
            <person name="Pallen M.J."/>
        </authorList>
    </citation>
    <scope>NUCLEOTIDE SEQUENCE</scope>
    <source>
        <strain evidence="7">ChiGjej6B6-14162</strain>
    </source>
</reference>
<dbReference type="EMBL" id="DXEL01000086">
    <property type="protein sequence ID" value="HIX75897.1"/>
    <property type="molecule type" value="Genomic_DNA"/>
</dbReference>
<evidence type="ECO:0000256" key="3">
    <source>
        <dbReference type="ARBA" id="ARBA00023139"/>
    </source>
</evidence>
<dbReference type="Pfam" id="PF12702">
    <property type="entry name" value="Lipocalin_3"/>
    <property type="match status" value="1"/>
</dbReference>
<dbReference type="Proteomes" id="UP000886740">
    <property type="component" value="Unassembled WGS sequence"/>
</dbReference>
<dbReference type="Gene3D" id="2.40.128.200">
    <property type="match status" value="1"/>
</dbReference>
<evidence type="ECO:0000313" key="8">
    <source>
        <dbReference type="Proteomes" id="UP000886740"/>
    </source>
</evidence>
<reference evidence="7" key="2">
    <citation type="submission" date="2021-04" db="EMBL/GenBank/DDBJ databases">
        <authorList>
            <person name="Gilroy R."/>
        </authorList>
    </citation>
    <scope>NUCLEOTIDE SEQUENCE</scope>
    <source>
        <strain evidence="7">ChiGjej6B6-14162</strain>
    </source>
</reference>
<dbReference type="InterPro" id="IPR036328">
    <property type="entry name" value="MliC_sf"/>
</dbReference>
<sequence>MKKQATILTASAIAITLVACGPSKNFNEKELTGNWIEIMPVNQQIRQGVTLKEKGEAESIGMATLKYEKWQLLPDGHIVLDGKSIGNHQTLDFSDTLAIISLSNDTLTLGKGGAYRIQYVKQSGDKELIGGDDAATGYTWSDVRQEKIRIFEVGEKVLSATDPEATSAGFLVFQADSARVELFLPEQKTVLDRRQRPDGTPVWNVEDDDTYLVERNEGQWLVSRRGRLLYLTDGTKNRIEATFQTDKDSEVNVTFYTQAGIAQLLVDGTYSLLKQYRTASGYGYKNPIYDLRGKGQEATLTNLMDGKKTQLKEK</sequence>
<comment type="caution">
    <text evidence="7">The sequence shown here is derived from an EMBL/GenBank/DDBJ whole genome shotgun (WGS) entry which is preliminary data.</text>
</comment>
<dbReference type="Gene3D" id="2.40.128.280">
    <property type="match status" value="1"/>
</dbReference>
<protein>
    <submittedName>
        <fullName evidence="7">MliC family protein</fullName>
    </submittedName>
</protein>
<evidence type="ECO:0000256" key="4">
    <source>
        <dbReference type="ARBA" id="ARBA00023288"/>
    </source>
</evidence>